<dbReference type="SMART" id="SM00928">
    <property type="entry name" value="NADH_4Fe-4S"/>
    <property type="match status" value="1"/>
</dbReference>
<sequence length="552" mass="59181">MIDQWRNEPAPLLPLLHAFHDRDGYLTEDALRSVSSELKIPLAELFGTVTFYHHFSREAPGRELPRVCDGPVCRFHGAHNLIEKLNAKPMPCAGRCDGPVPVLKGDEVLTGMSVDQLKPEPSPLPPPNPGAIEECVFARVREPGRVSLEGYRKTGGYDALEKALTKTAEHSVAIITESQLAGRGGAGFSTGKKWAMVAEAPGQPKTIVCNADEGEPGCFKDRVLLDYDPHAILEGMIIAAHATGATRGFIYLRYEYPDAQAILERAIAEASGAGFLGQSICGKTGFDFDIFVRRGAGAYICGEEGSLLNSLEGKHPFPRNRPPFPVTNGFENLPTVVNNVETFAAVPPIVNRGAEWYQALGLGDHAGTKVVSLSGDIQLPGNYEVPFGLPLKTLLHDWAGGPLEGQTIQAVSMAGLSGGFLGGTDLDEVTLDEPSIRSKGAFLGAAGIMVFDGRRNMVDVASNAMAFFAEESCGKCFPCRIGTHRLTERLSSSTGSTDEATWREEVDDIGETMMATSACGLGIAAPNITKSLQKYFPEQVSAHLKNEPISGT</sequence>
<evidence type="ECO:0000313" key="7">
    <source>
        <dbReference type="EMBL" id="SVA19056.1"/>
    </source>
</evidence>
<gene>
    <name evidence="7" type="ORF">METZ01_LOCUS71910</name>
</gene>
<evidence type="ECO:0000259" key="6">
    <source>
        <dbReference type="SMART" id="SM00928"/>
    </source>
</evidence>
<dbReference type="InterPro" id="IPR019575">
    <property type="entry name" value="Nuop51_4Fe4S-bd"/>
</dbReference>
<dbReference type="InterPro" id="IPR001949">
    <property type="entry name" value="NADH-UbQ_OxRdtase_51kDa_CS"/>
</dbReference>
<dbReference type="Gene3D" id="6.10.250.1450">
    <property type="match status" value="1"/>
</dbReference>
<dbReference type="InterPro" id="IPR037207">
    <property type="entry name" value="Nuop51_4Fe4S-bd_sf"/>
</dbReference>
<keyword evidence="4" id="KW-0408">Iron</keyword>
<comment type="similarity">
    <text evidence="1">Belongs to the complex I 51 kDa subunit family.</text>
</comment>
<dbReference type="InterPro" id="IPR036249">
    <property type="entry name" value="Thioredoxin-like_sf"/>
</dbReference>
<keyword evidence="3" id="KW-0479">Metal-binding</keyword>
<evidence type="ECO:0000256" key="1">
    <source>
        <dbReference type="ARBA" id="ARBA00007523"/>
    </source>
</evidence>
<dbReference type="GO" id="GO:0051539">
    <property type="term" value="F:4 iron, 4 sulfur cluster binding"/>
    <property type="evidence" value="ECO:0007669"/>
    <property type="project" value="UniProtKB-KW"/>
</dbReference>
<organism evidence="7">
    <name type="scientific">marine metagenome</name>
    <dbReference type="NCBI Taxonomy" id="408172"/>
    <lineage>
        <taxon>unclassified sequences</taxon>
        <taxon>metagenomes</taxon>
        <taxon>ecological metagenomes</taxon>
    </lineage>
</organism>
<reference evidence="7" key="1">
    <citation type="submission" date="2018-05" db="EMBL/GenBank/DDBJ databases">
        <authorList>
            <person name="Lanie J.A."/>
            <person name="Ng W.-L."/>
            <person name="Kazmierczak K.M."/>
            <person name="Andrzejewski T.M."/>
            <person name="Davidsen T.M."/>
            <person name="Wayne K.J."/>
            <person name="Tettelin H."/>
            <person name="Glass J.I."/>
            <person name="Rusch D."/>
            <person name="Podicherti R."/>
            <person name="Tsui H.-C.T."/>
            <person name="Winkler M.E."/>
        </authorList>
    </citation>
    <scope>NUCLEOTIDE SEQUENCE</scope>
</reference>
<dbReference type="AlphaFoldDB" id="A0A381TSP5"/>
<feature type="domain" description="NADH-ubiquinone oxidoreductase 51kDa subunit iron-sulphur binding" evidence="6">
    <location>
        <begin position="458"/>
        <end position="502"/>
    </location>
</feature>
<dbReference type="InterPro" id="IPR041921">
    <property type="entry name" value="NuoE_N"/>
</dbReference>
<dbReference type="SUPFAM" id="SSF142984">
    <property type="entry name" value="Nqo1 middle domain-like"/>
    <property type="match status" value="1"/>
</dbReference>
<dbReference type="PANTHER" id="PTHR43578">
    <property type="entry name" value="NADH-QUINONE OXIDOREDUCTASE SUBUNIT F"/>
    <property type="match status" value="1"/>
</dbReference>
<dbReference type="FunFam" id="3.40.50.11540:FF:000001">
    <property type="entry name" value="NADH dehydrogenase [ubiquinone] flavoprotein 1, mitochondrial"/>
    <property type="match status" value="1"/>
</dbReference>
<dbReference type="GO" id="GO:0008137">
    <property type="term" value="F:NADH dehydrogenase (ubiquinone) activity"/>
    <property type="evidence" value="ECO:0007669"/>
    <property type="project" value="InterPro"/>
</dbReference>
<accession>A0A381TSP5</accession>
<protein>
    <recommendedName>
        <fullName evidence="6">NADH-ubiquinone oxidoreductase 51kDa subunit iron-sulphur binding domain-containing protein</fullName>
    </recommendedName>
</protein>
<dbReference type="GO" id="GO:0046872">
    <property type="term" value="F:metal ion binding"/>
    <property type="evidence" value="ECO:0007669"/>
    <property type="project" value="UniProtKB-KW"/>
</dbReference>
<evidence type="ECO:0000256" key="2">
    <source>
        <dbReference type="ARBA" id="ARBA00022485"/>
    </source>
</evidence>
<dbReference type="Pfam" id="PF01512">
    <property type="entry name" value="Complex1_51K"/>
    <property type="match status" value="1"/>
</dbReference>
<dbReference type="Pfam" id="PF10589">
    <property type="entry name" value="NADH_4Fe-4S"/>
    <property type="match status" value="1"/>
</dbReference>
<dbReference type="PANTHER" id="PTHR43578:SF3">
    <property type="entry name" value="NADH-QUINONE OXIDOREDUCTASE SUBUNIT F"/>
    <property type="match status" value="1"/>
</dbReference>
<dbReference type="PROSITE" id="PS00645">
    <property type="entry name" value="COMPLEX1_51K_2"/>
    <property type="match status" value="1"/>
</dbReference>
<dbReference type="Gene3D" id="3.40.50.11540">
    <property type="entry name" value="NADH-ubiquinone oxidoreductase 51kDa subunit"/>
    <property type="match status" value="1"/>
</dbReference>
<dbReference type="Pfam" id="PF01257">
    <property type="entry name" value="2Fe-2S_thioredx"/>
    <property type="match status" value="1"/>
</dbReference>
<keyword evidence="5" id="KW-0411">Iron-sulfur</keyword>
<dbReference type="Gene3D" id="1.20.1440.230">
    <property type="entry name" value="NADH-ubiquinone oxidoreductase 51kDa subunit, iron-sulphur binding domain"/>
    <property type="match status" value="1"/>
</dbReference>
<evidence type="ECO:0000256" key="3">
    <source>
        <dbReference type="ARBA" id="ARBA00022723"/>
    </source>
</evidence>
<dbReference type="SUPFAM" id="SSF142019">
    <property type="entry name" value="Nqo1 FMN-binding domain-like"/>
    <property type="match status" value="1"/>
</dbReference>
<dbReference type="Gene3D" id="1.10.10.1590">
    <property type="entry name" value="NADH-quinone oxidoreductase subunit E"/>
    <property type="match status" value="1"/>
</dbReference>
<dbReference type="SUPFAM" id="SSF140490">
    <property type="entry name" value="Nqo1C-terminal domain-like"/>
    <property type="match status" value="1"/>
</dbReference>
<dbReference type="InterPro" id="IPR011538">
    <property type="entry name" value="Nuo51_FMN-bd"/>
</dbReference>
<dbReference type="GO" id="GO:0010181">
    <property type="term" value="F:FMN binding"/>
    <property type="evidence" value="ECO:0007669"/>
    <property type="project" value="InterPro"/>
</dbReference>
<dbReference type="Gene3D" id="3.10.20.600">
    <property type="match status" value="1"/>
</dbReference>
<keyword evidence="2" id="KW-0004">4Fe-4S</keyword>
<name>A0A381TSP5_9ZZZZ</name>
<dbReference type="InterPro" id="IPR037225">
    <property type="entry name" value="Nuo51_FMN-bd_sf"/>
</dbReference>
<evidence type="ECO:0000256" key="4">
    <source>
        <dbReference type="ARBA" id="ARBA00023004"/>
    </source>
</evidence>
<dbReference type="EMBL" id="UINC01005099">
    <property type="protein sequence ID" value="SVA19056.1"/>
    <property type="molecule type" value="Genomic_DNA"/>
</dbReference>
<proteinExistence type="inferred from homology"/>
<dbReference type="SUPFAM" id="SSF52833">
    <property type="entry name" value="Thioredoxin-like"/>
    <property type="match status" value="1"/>
</dbReference>
<evidence type="ECO:0000256" key="5">
    <source>
        <dbReference type="ARBA" id="ARBA00023014"/>
    </source>
</evidence>